<dbReference type="InterPro" id="IPR000566">
    <property type="entry name" value="Lipocln_cytosolic_FA-bd_dom"/>
</dbReference>
<feature type="signal peptide" evidence="2">
    <location>
        <begin position="1"/>
        <end position="25"/>
    </location>
</feature>
<feature type="domain" description="Lipocalin/cytosolic fatty-acid binding" evidence="3">
    <location>
        <begin position="56"/>
        <end position="197"/>
    </location>
</feature>
<dbReference type="PANTHER" id="PTHR11430:SF63">
    <property type="entry name" value="LOC555483 PROTEIN-RELATED"/>
    <property type="match status" value="1"/>
</dbReference>
<dbReference type="GeneTree" id="ENSGT01120000271921"/>
<dbReference type="PANTHER" id="PTHR11430">
    <property type="entry name" value="LIPOCALIN"/>
    <property type="match status" value="1"/>
</dbReference>
<dbReference type="PRINTS" id="PR00179">
    <property type="entry name" value="LIPOCALIN"/>
</dbReference>
<dbReference type="PRINTS" id="PR01254">
    <property type="entry name" value="PGNDSYNTHASE"/>
</dbReference>
<dbReference type="Ensembl" id="ENSPKIT00000027847.1">
    <property type="protein sequence ID" value="ENSPKIP00000003878.1"/>
    <property type="gene ID" value="ENSPKIG00000021204.1"/>
</dbReference>
<dbReference type="STRING" id="1676925.ENSPKIP00000003878"/>
<accession>A0A3B3QCJ8</accession>
<sequence>MVTSGTMRTTALIASLTLLAFGVLADVQPQKDFDLRKGQCCLLVRTNVKYLQKFGGKWYRVGLAYDSLAFARYRSRFRISMGTLTPLSNGDAELTMYEMGLTGCQPISYVYEKAAVPGVFKYFSTRHHRVKDIMVVETNYNEYALVLKNKKIDKELTQVALYGRSQKLRPELVEKFREFSLSLGFSRESILTPSATDDCGPA</sequence>
<name>A0A3B3QCJ8_9TELE</name>
<dbReference type="SUPFAM" id="SSF50814">
    <property type="entry name" value="Lipocalins"/>
    <property type="match status" value="1"/>
</dbReference>
<feature type="chain" id="PRO_5017440095" evidence="2">
    <location>
        <begin position="26"/>
        <end position="202"/>
    </location>
</feature>
<dbReference type="InterPro" id="IPR002345">
    <property type="entry name" value="Lipocalin"/>
</dbReference>
<evidence type="ECO:0000313" key="4">
    <source>
        <dbReference type="Ensembl" id="ENSPKIP00000003878.1"/>
    </source>
</evidence>
<dbReference type="Pfam" id="PF00061">
    <property type="entry name" value="Lipocalin"/>
    <property type="match status" value="1"/>
</dbReference>
<reference evidence="4" key="2">
    <citation type="submission" date="2025-09" db="UniProtKB">
        <authorList>
            <consortium name="Ensembl"/>
        </authorList>
    </citation>
    <scope>IDENTIFICATION</scope>
</reference>
<reference evidence="4" key="1">
    <citation type="submission" date="2025-08" db="UniProtKB">
        <authorList>
            <consortium name="Ensembl"/>
        </authorList>
    </citation>
    <scope>IDENTIFICATION</scope>
</reference>
<dbReference type="Gene3D" id="2.40.128.20">
    <property type="match status" value="1"/>
</dbReference>
<dbReference type="GO" id="GO:0036094">
    <property type="term" value="F:small molecule binding"/>
    <property type="evidence" value="ECO:0007669"/>
    <property type="project" value="InterPro"/>
</dbReference>
<dbReference type="Proteomes" id="UP000261540">
    <property type="component" value="Unplaced"/>
</dbReference>
<protein>
    <submittedName>
        <fullName evidence="4">Prostaglandin D2 synthase a</fullName>
    </submittedName>
</protein>
<dbReference type="AlphaFoldDB" id="A0A3B3QCJ8"/>
<keyword evidence="2" id="KW-0732">Signal</keyword>
<organism evidence="4 5">
    <name type="scientific">Paramormyrops kingsleyae</name>
    <dbReference type="NCBI Taxonomy" id="1676925"/>
    <lineage>
        <taxon>Eukaryota</taxon>
        <taxon>Metazoa</taxon>
        <taxon>Chordata</taxon>
        <taxon>Craniata</taxon>
        <taxon>Vertebrata</taxon>
        <taxon>Euteleostomi</taxon>
        <taxon>Actinopterygii</taxon>
        <taxon>Neopterygii</taxon>
        <taxon>Teleostei</taxon>
        <taxon>Osteoglossocephala</taxon>
        <taxon>Osteoglossomorpha</taxon>
        <taxon>Osteoglossiformes</taxon>
        <taxon>Mormyridae</taxon>
        <taxon>Paramormyrops</taxon>
    </lineage>
</organism>
<comment type="similarity">
    <text evidence="1">Belongs to the calycin superfamily. Lipocalin family.</text>
</comment>
<dbReference type="InterPro" id="IPR012674">
    <property type="entry name" value="Calycin"/>
</dbReference>
<evidence type="ECO:0000313" key="5">
    <source>
        <dbReference type="Proteomes" id="UP000261540"/>
    </source>
</evidence>
<evidence type="ECO:0000259" key="3">
    <source>
        <dbReference type="Pfam" id="PF00061"/>
    </source>
</evidence>
<keyword evidence="5" id="KW-1185">Reference proteome</keyword>
<evidence type="ECO:0000256" key="1">
    <source>
        <dbReference type="ARBA" id="ARBA00006889"/>
    </source>
</evidence>
<proteinExistence type="inferred from homology"/>
<evidence type="ECO:0000256" key="2">
    <source>
        <dbReference type="SAM" id="SignalP"/>
    </source>
</evidence>